<dbReference type="InterPro" id="IPR011013">
    <property type="entry name" value="Gal_mutarotase_sf_dom"/>
</dbReference>
<dbReference type="CDD" id="cd09019">
    <property type="entry name" value="galactose_mutarotase_like"/>
    <property type="match status" value="1"/>
</dbReference>
<protein>
    <recommendedName>
        <fullName evidence="7 11">Aldose 1-epimerase</fullName>
        <ecNumber evidence="6 11">5.1.3.3</ecNumber>
    </recommendedName>
</protein>
<evidence type="ECO:0000313" key="12">
    <source>
        <dbReference type="EMBL" id="MBO3115640.1"/>
    </source>
</evidence>
<evidence type="ECO:0000256" key="7">
    <source>
        <dbReference type="ARBA" id="ARBA00014165"/>
    </source>
</evidence>
<gene>
    <name evidence="12" type="ORF">J4050_02720</name>
</gene>
<dbReference type="EC" id="5.1.3.3" evidence="6 11"/>
<dbReference type="Pfam" id="PF01263">
    <property type="entry name" value="Aldose_epim"/>
    <property type="match status" value="1"/>
</dbReference>
<dbReference type="InterPro" id="IPR008183">
    <property type="entry name" value="Aldose_1/G6P_1-epimerase"/>
</dbReference>
<dbReference type="InterPro" id="IPR014718">
    <property type="entry name" value="GH-type_carb-bd"/>
</dbReference>
<dbReference type="Proteomes" id="UP000676776">
    <property type="component" value="Unassembled WGS sequence"/>
</dbReference>
<organism evidence="12 13">
    <name type="scientific">Winogradskyella pelagia</name>
    <dbReference type="NCBI Taxonomy" id="2819984"/>
    <lineage>
        <taxon>Bacteria</taxon>
        <taxon>Pseudomonadati</taxon>
        <taxon>Bacteroidota</taxon>
        <taxon>Flavobacteriia</taxon>
        <taxon>Flavobacteriales</taxon>
        <taxon>Flavobacteriaceae</taxon>
        <taxon>Winogradskyella</taxon>
    </lineage>
</organism>
<dbReference type="SUPFAM" id="SSF74650">
    <property type="entry name" value="Galactose mutarotase-like"/>
    <property type="match status" value="1"/>
</dbReference>
<comment type="similarity">
    <text evidence="4 11">Belongs to the aldose epimerase family.</text>
</comment>
<evidence type="ECO:0000256" key="1">
    <source>
        <dbReference type="ARBA" id="ARBA00001614"/>
    </source>
</evidence>
<comment type="pathway">
    <text evidence="3 11">Carbohydrate metabolism; hexose metabolism.</text>
</comment>
<dbReference type="PIRSF" id="PIRSF005096">
    <property type="entry name" value="GALM"/>
    <property type="match status" value="1"/>
</dbReference>
<comment type="subunit">
    <text evidence="5">Monomer.</text>
</comment>
<dbReference type="NCBIfam" id="NF008277">
    <property type="entry name" value="PRK11055.1"/>
    <property type="match status" value="1"/>
</dbReference>
<evidence type="ECO:0000256" key="8">
    <source>
        <dbReference type="ARBA" id="ARBA00022837"/>
    </source>
</evidence>
<dbReference type="EMBL" id="JAGEVF010000002">
    <property type="protein sequence ID" value="MBO3115640.1"/>
    <property type="molecule type" value="Genomic_DNA"/>
</dbReference>
<evidence type="ECO:0000256" key="2">
    <source>
        <dbReference type="ARBA" id="ARBA00001913"/>
    </source>
</evidence>
<sequence length="322" mass="36311">METITLANKNGLKLEISTLGATITQLLIPSRNRKNVNVIASLQNIKDYNSQQYIKEGLYLGSTIGRFAGRISKGYFEIDNIKYPIYTKNKVHLHGGKVGFDKKIWTIEDCSQTSAKLSILSPHMEEGYPGNLSVSVTFSVTENNMVKLNYEARTDKTTVLNLTNHSYFNLDGSGTILNHRLQIESDAYLEVDKTLIPTGRVLPVKSSSYDFTKLKEIGQPDFKGLDDTYVLRSNPLKATLESEQSGIQMRVYSNQPAMVVFTSPEFPNFNFKGGASYSKFPAICFETQHYPDAPHHSNFPTTFLRPKDTYRQETCFEFIALP</sequence>
<dbReference type="PROSITE" id="PS00545">
    <property type="entry name" value="ALDOSE_1_EPIMERASE"/>
    <property type="match status" value="1"/>
</dbReference>
<dbReference type="PANTHER" id="PTHR10091:SF0">
    <property type="entry name" value="GALACTOSE MUTAROTASE"/>
    <property type="match status" value="1"/>
</dbReference>
<evidence type="ECO:0000256" key="6">
    <source>
        <dbReference type="ARBA" id="ARBA00013185"/>
    </source>
</evidence>
<comment type="caution">
    <text evidence="12">The sequence shown here is derived from an EMBL/GenBank/DDBJ whole genome shotgun (WGS) entry which is preliminary data.</text>
</comment>
<dbReference type="InterPro" id="IPR047215">
    <property type="entry name" value="Galactose_mutarotase-like"/>
</dbReference>
<comment type="catalytic activity">
    <reaction evidence="1 11">
        <text>alpha-D-glucose = beta-D-glucose</text>
        <dbReference type="Rhea" id="RHEA:10264"/>
        <dbReference type="ChEBI" id="CHEBI:15903"/>
        <dbReference type="ChEBI" id="CHEBI:17925"/>
        <dbReference type="EC" id="5.1.3.3"/>
    </reaction>
</comment>
<evidence type="ECO:0000256" key="5">
    <source>
        <dbReference type="ARBA" id="ARBA00011245"/>
    </source>
</evidence>
<keyword evidence="10 11" id="KW-0119">Carbohydrate metabolism</keyword>
<evidence type="ECO:0000256" key="3">
    <source>
        <dbReference type="ARBA" id="ARBA00005028"/>
    </source>
</evidence>
<evidence type="ECO:0000256" key="9">
    <source>
        <dbReference type="ARBA" id="ARBA00023235"/>
    </source>
</evidence>
<evidence type="ECO:0000256" key="4">
    <source>
        <dbReference type="ARBA" id="ARBA00006206"/>
    </source>
</evidence>
<dbReference type="InterPro" id="IPR018052">
    <property type="entry name" value="Ald1_epimerase_CS"/>
</dbReference>
<keyword evidence="8" id="KW-0106">Calcium</keyword>
<name>A0ABS3SYS3_9FLAO</name>
<evidence type="ECO:0000256" key="10">
    <source>
        <dbReference type="ARBA" id="ARBA00023277"/>
    </source>
</evidence>
<keyword evidence="9 11" id="KW-0413">Isomerase</keyword>
<dbReference type="PANTHER" id="PTHR10091">
    <property type="entry name" value="ALDOSE-1-EPIMERASE"/>
    <property type="match status" value="1"/>
</dbReference>
<comment type="cofactor">
    <cofactor evidence="2">
        <name>Ca(2+)</name>
        <dbReference type="ChEBI" id="CHEBI:29108"/>
    </cofactor>
</comment>
<proteinExistence type="inferred from homology"/>
<dbReference type="RefSeq" id="WP_208152419.1">
    <property type="nucleotide sequence ID" value="NZ_JAGEVF010000002.1"/>
</dbReference>
<reference evidence="12 13" key="1">
    <citation type="submission" date="2021-03" db="EMBL/GenBank/DDBJ databases">
        <title>Winogradskyella sp. nov., isolated from costal sediment.</title>
        <authorList>
            <person name="Gao C."/>
        </authorList>
    </citation>
    <scope>NUCLEOTIDE SEQUENCE [LARGE SCALE GENOMIC DNA]</scope>
    <source>
        <strain evidence="12 13">DF17</strain>
    </source>
</reference>
<evidence type="ECO:0000256" key="11">
    <source>
        <dbReference type="PIRNR" id="PIRNR005096"/>
    </source>
</evidence>
<accession>A0ABS3SYS3</accession>
<evidence type="ECO:0000313" key="13">
    <source>
        <dbReference type="Proteomes" id="UP000676776"/>
    </source>
</evidence>
<keyword evidence="13" id="KW-1185">Reference proteome</keyword>
<dbReference type="InterPro" id="IPR015443">
    <property type="entry name" value="Aldose_1-epimerase"/>
</dbReference>
<dbReference type="Gene3D" id="2.70.98.10">
    <property type="match status" value="1"/>
</dbReference>